<reference evidence="1 2" key="1">
    <citation type="submission" date="2019-05" db="EMBL/GenBank/DDBJ databases">
        <title>Another draft genome of Portunus trituberculatus and its Hox gene families provides insights of decapod evolution.</title>
        <authorList>
            <person name="Jeong J.-H."/>
            <person name="Song I."/>
            <person name="Kim S."/>
            <person name="Choi T."/>
            <person name="Kim D."/>
            <person name="Ryu S."/>
            <person name="Kim W."/>
        </authorList>
    </citation>
    <scope>NUCLEOTIDE SEQUENCE [LARGE SCALE GENOMIC DNA]</scope>
    <source>
        <tissue evidence="1">Muscle</tissue>
    </source>
</reference>
<name>A0A5B7H4N3_PORTR</name>
<keyword evidence="2" id="KW-1185">Reference proteome</keyword>
<comment type="caution">
    <text evidence="1">The sequence shown here is derived from an EMBL/GenBank/DDBJ whole genome shotgun (WGS) entry which is preliminary data.</text>
</comment>
<sequence>MEKLMQHPTRILGDTPNMLYLFFTSNPSATFSNPFSGSLKAVVPLVFCQLGDLRRYYSDFPRNGYCNSVRDPSLWAERITEVILSVIVAYIPHFFST</sequence>
<proteinExistence type="predicted"/>
<accession>A0A5B7H4N3</accession>
<organism evidence="1 2">
    <name type="scientific">Portunus trituberculatus</name>
    <name type="common">Swimming crab</name>
    <name type="synonym">Neptunus trituberculatus</name>
    <dbReference type="NCBI Taxonomy" id="210409"/>
    <lineage>
        <taxon>Eukaryota</taxon>
        <taxon>Metazoa</taxon>
        <taxon>Ecdysozoa</taxon>
        <taxon>Arthropoda</taxon>
        <taxon>Crustacea</taxon>
        <taxon>Multicrustacea</taxon>
        <taxon>Malacostraca</taxon>
        <taxon>Eumalacostraca</taxon>
        <taxon>Eucarida</taxon>
        <taxon>Decapoda</taxon>
        <taxon>Pleocyemata</taxon>
        <taxon>Brachyura</taxon>
        <taxon>Eubrachyura</taxon>
        <taxon>Portunoidea</taxon>
        <taxon>Portunidae</taxon>
        <taxon>Portuninae</taxon>
        <taxon>Portunus</taxon>
    </lineage>
</organism>
<dbReference type="AlphaFoldDB" id="A0A5B7H4N3"/>
<protein>
    <submittedName>
        <fullName evidence="1">Uncharacterized protein</fullName>
    </submittedName>
</protein>
<evidence type="ECO:0000313" key="1">
    <source>
        <dbReference type="EMBL" id="MPC66082.1"/>
    </source>
</evidence>
<dbReference type="EMBL" id="VSRR010024252">
    <property type="protein sequence ID" value="MPC66082.1"/>
    <property type="molecule type" value="Genomic_DNA"/>
</dbReference>
<gene>
    <name evidence="1" type="ORF">E2C01_060225</name>
</gene>
<evidence type="ECO:0000313" key="2">
    <source>
        <dbReference type="Proteomes" id="UP000324222"/>
    </source>
</evidence>
<dbReference type="Proteomes" id="UP000324222">
    <property type="component" value="Unassembled WGS sequence"/>
</dbReference>